<evidence type="ECO:0000313" key="14">
    <source>
        <dbReference type="EMBL" id="CAD7277679.1"/>
    </source>
</evidence>
<feature type="domain" description="Cysteine/serine-rich nuclear protein N-terminal" evidence="13">
    <location>
        <begin position="421"/>
        <end position="529"/>
    </location>
</feature>
<dbReference type="GO" id="GO:0060964">
    <property type="term" value="P:regulation of miRNA-mediated gene silencing"/>
    <property type="evidence" value="ECO:0007669"/>
    <property type="project" value="InterPro"/>
</dbReference>
<dbReference type="InterPro" id="IPR024970">
    <property type="entry name" value="Maelstrom"/>
</dbReference>
<evidence type="ECO:0000256" key="5">
    <source>
        <dbReference type="ARBA" id="ARBA00023015"/>
    </source>
</evidence>
<protein>
    <submittedName>
        <fullName evidence="14">Uncharacterized protein</fullName>
    </submittedName>
</protein>
<comment type="similarity">
    <text evidence="3">Belongs to the AXUD1 family.</text>
</comment>
<keyword evidence="4" id="KW-0053">Apoptosis</keyword>
<keyword evidence="7" id="KW-0943">RNA-mediated gene silencing</keyword>
<evidence type="ECO:0000259" key="13">
    <source>
        <dbReference type="Pfam" id="PF16019"/>
    </source>
</evidence>
<proteinExistence type="inferred from homology"/>
<feature type="domain" description="Maelstrom" evidence="12">
    <location>
        <begin position="128"/>
        <end position="342"/>
    </location>
</feature>
<gene>
    <name evidence="14" type="ORF">NMOB1V02_LOCUS5407</name>
</gene>
<dbReference type="EMBL" id="OA883013">
    <property type="protein sequence ID" value="CAD7277679.1"/>
    <property type="molecule type" value="Genomic_DNA"/>
</dbReference>
<evidence type="ECO:0000313" key="15">
    <source>
        <dbReference type="Proteomes" id="UP000678499"/>
    </source>
</evidence>
<comment type="similarity">
    <text evidence="2">Belongs to the maelstrom family.</text>
</comment>
<keyword evidence="15" id="KW-1185">Reference proteome</keyword>
<evidence type="ECO:0000259" key="12">
    <source>
        <dbReference type="Pfam" id="PF13017"/>
    </source>
</evidence>
<keyword evidence="8" id="KW-0010">Activator</keyword>
<evidence type="ECO:0000256" key="3">
    <source>
        <dbReference type="ARBA" id="ARBA00008548"/>
    </source>
</evidence>
<reference evidence="14" key="1">
    <citation type="submission" date="2020-11" db="EMBL/GenBank/DDBJ databases">
        <authorList>
            <person name="Tran Van P."/>
        </authorList>
    </citation>
    <scope>NUCLEOTIDE SEQUENCE</scope>
</reference>
<dbReference type="Pfam" id="PF16019">
    <property type="entry name" value="CSRNP_N"/>
    <property type="match status" value="2"/>
</dbReference>
<dbReference type="OrthoDB" id="5946974at2759"/>
<evidence type="ECO:0000256" key="9">
    <source>
        <dbReference type="ARBA" id="ARBA00023163"/>
    </source>
</evidence>
<keyword evidence="10" id="KW-0539">Nucleus</keyword>
<dbReference type="PANTHER" id="PTHR13580:SF9">
    <property type="entry name" value="AXIN1 UP-REGULATED 1, ISOFORM A"/>
    <property type="match status" value="1"/>
</dbReference>
<evidence type="ECO:0000256" key="2">
    <source>
        <dbReference type="ARBA" id="ARBA00007057"/>
    </source>
</evidence>
<dbReference type="Proteomes" id="UP000678499">
    <property type="component" value="Unassembled WGS sequence"/>
</dbReference>
<feature type="region of interest" description="Disordered" evidence="11">
    <location>
        <begin position="494"/>
        <end position="580"/>
    </location>
</feature>
<evidence type="ECO:0000256" key="4">
    <source>
        <dbReference type="ARBA" id="ARBA00022703"/>
    </source>
</evidence>
<dbReference type="GO" id="GO:0006915">
    <property type="term" value="P:apoptotic process"/>
    <property type="evidence" value="ECO:0007669"/>
    <property type="project" value="UniProtKB-KW"/>
</dbReference>
<keyword evidence="6" id="KW-0238">DNA-binding</keyword>
<dbReference type="AlphaFoldDB" id="A0A7R9BPL0"/>
<dbReference type="PANTHER" id="PTHR13580">
    <property type="entry name" value="TGF-BETA INDUCED APOPTOSIS PROTEIN"/>
    <property type="match status" value="1"/>
</dbReference>
<comment type="subcellular location">
    <subcellularLocation>
        <location evidence="1">Nucleus</location>
    </subcellularLocation>
</comment>
<feature type="region of interest" description="Disordered" evidence="11">
    <location>
        <begin position="774"/>
        <end position="795"/>
    </location>
</feature>
<dbReference type="Pfam" id="PF13017">
    <property type="entry name" value="Maelstrom"/>
    <property type="match status" value="1"/>
</dbReference>
<dbReference type="PRINTS" id="PR02031">
    <property type="entry name" value="CYSSERRICHNP"/>
</dbReference>
<dbReference type="GO" id="GO:0005634">
    <property type="term" value="C:nucleus"/>
    <property type="evidence" value="ECO:0007669"/>
    <property type="project" value="UniProtKB-SubCell"/>
</dbReference>
<evidence type="ECO:0000256" key="1">
    <source>
        <dbReference type="ARBA" id="ARBA00004123"/>
    </source>
</evidence>
<sequence>MEVMKCLWDSFQDLKVILSFLVVASVNFRKFMRYKRMAQEENERLKNDMSRKKDSFGRSIADNMKEEEMRREMEKNRKVRVGEIVQNGKLMARKFVFRALVEKCFEKQPFLVGNFMAYGYSGLNPEADDYFPCEFGLIRFNLEDGVEPKWFAHAIVNPGALEDFQAQAVEVASETGIHVLHDKVHMNSDYKKMQREILNMTSAACNTELKEDQPIFIMEKELNTASGVLRFIFDKAGGYGEIPELLYLEDLLDQLRFCAHKYRLSKGLESNPILRFKAVVDDTLDHGRFDYALSLACDVHRDKESPETCALTRCRKKAMLILCHMCELVVIRARSGFHFPLDSPSGIRISCTALFNAYGVAGSGGSMAGEQDASSSSCSSSGEVNFNAKTKMLHTPRSILKRKLSEVEVSPDEFSPQKAAKRSRLSFKDVTVYYFQRTQGFSCVPSQGGITLGMSPKHSHVETFTIAGYAKEQHRIHLEMLKEHRKRILALRQTLQRQQMQQSGSTALAPPLDSPTSPSNPSDDSETDDEDDLDVSLLGDEEVELDDGEGEEDDDDEEEEEEADEEGEDETGEDEEEMQQMPPLVWPFPRSEDTACVLDNGLSDNYFFLQPVPSKQRRALLRASGVEDLDPSEKEESKSIRTLREVCGCNCQNACQPESCICAKAEIACQVDRMNFPCGCDQFGCKNPCGRAEFNSAGVRSHLMKTLMRLEVETDRISSNTSAGNAAPVPKENESEEQWLEFNDEESESHFFQDNSGDSAMNIQSLIHVDFGDVSESSKNGVPKESGRESPSLGELIKKSIVETVSA</sequence>
<name>A0A7R9BPL0_9CRUS</name>
<evidence type="ECO:0000256" key="7">
    <source>
        <dbReference type="ARBA" id="ARBA00023158"/>
    </source>
</evidence>
<dbReference type="InterPro" id="IPR023260">
    <property type="entry name" value="Cys/Ser-rich_nuc_prot"/>
</dbReference>
<dbReference type="GO" id="GO:0031047">
    <property type="term" value="P:regulatory ncRNA-mediated gene silencing"/>
    <property type="evidence" value="ECO:0007669"/>
    <property type="project" value="UniProtKB-KW"/>
</dbReference>
<keyword evidence="5" id="KW-0805">Transcription regulation</keyword>
<dbReference type="InterPro" id="IPR031972">
    <property type="entry name" value="CSRNP_N"/>
</dbReference>
<dbReference type="GO" id="GO:0043565">
    <property type="term" value="F:sequence-specific DNA binding"/>
    <property type="evidence" value="ECO:0007669"/>
    <property type="project" value="TreeGrafter"/>
</dbReference>
<organism evidence="14">
    <name type="scientific">Notodromas monacha</name>
    <dbReference type="NCBI Taxonomy" id="399045"/>
    <lineage>
        <taxon>Eukaryota</taxon>
        <taxon>Metazoa</taxon>
        <taxon>Ecdysozoa</taxon>
        <taxon>Arthropoda</taxon>
        <taxon>Crustacea</taxon>
        <taxon>Oligostraca</taxon>
        <taxon>Ostracoda</taxon>
        <taxon>Podocopa</taxon>
        <taxon>Podocopida</taxon>
        <taxon>Cypridocopina</taxon>
        <taxon>Cypridoidea</taxon>
        <taxon>Cyprididae</taxon>
        <taxon>Notodromas</taxon>
    </lineage>
</organism>
<dbReference type="EMBL" id="CAJPEX010000976">
    <property type="protein sequence ID" value="CAG0917831.1"/>
    <property type="molecule type" value="Genomic_DNA"/>
</dbReference>
<accession>A0A7R9BPL0</accession>
<feature type="compositionally biased region" description="Acidic residues" evidence="11">
    <location>
        <begin position="523"/>
        <end position="578"/>
    </location>
</feature>
<evidence type="ECO:0000256" key="11">
    <source>
        <dbReference type="SAM" id="MobiDB-lite"/>
    </source>
</evidence>
<evidence type="ECO:0000256" key="10">
    <source>
        <dbReference type="ARBA" id="ARBA00023242"/>
    </source>
</evidence>
<dbReference type="GO" id="GO:0000981">
    <property type="term" value="F:DNA-binding transcription factor activity, RNA polymerase II-specific"/>
    <property type="evidence" value="ECO:0007669"/>
    <property type="project" value="TreeGrafter"/>
</dbReference>
<feature type="domain" description="Cysteine/serine-rich nuclear protein N-terminal" evidence="13">
    <location>
        <begin position="567"/>
        <end position="713"/>
    </location>
</feature>
<feature type="region of interest" description="Disordered" evidence="11">
    <location>
        <begin position="716"/>
        <end position="737"/>
    </location>
</feature>
<evidence type="ECO:0000256" key="8">
    <source>
        <dbReference type="ARBA" id="ARBA00023159"/>
    </source>
</evidence>
<evidence type="ECO:0000256" key="6">
    <source>
        <dbReference type="ARBA" id="ARBA00023125"/>
    </source>
</evidence>
<keyword evidence="9" id="KW-0804">Transcription</keyword>